<evidence type="ECO:0008006" key="4">
    <source>
        <dbReference type="Google" id="ProtNLM"/>
    </source>
</evidence>
<accession>A0ABW0VGV5</accession>
<protein>
    <recommendedName>
        <fullName evidence="4">Zinc ribbon domain-containing protein</fullName>
    </recommendedName>
</protein>
<dbReference type="EMBL" id="JBHSOC010000057">
    <property type="protein sequence ID" value="MFC5644901.1"/>
    <property type="molecule type" value="Genomic_DNA"/>
</dbReference>
<dbReference type="NCBIfam" id="NF047619">
    <property type="entry name" value="NADase_discoid"/>
    <property type="match status" value="1"/>
</dbReference>
<dbReference type="Proteomes" id="UP001596066">
    <property type="component" value="Unassembled WGS sequence"/>
</dbReference>
<feature type="compositionally biased region" description="Low complexity" evidence="1">
    <location>
        <begin position="70"/>
        <end position="102"/>
    </location>
</feature>
<evidence type="ECO:0000313" key="3">
    <source>
        <dbReference type="Proteomes" id="UP001596066"/>
    </source>
</evidence>
<dbReference type="RefSeq" id="WP_380231908.1">
    <property type="nucleotide sequence ID" value="NZ_JBHSOC010000057.1"/>
</dbReference>
<gene>
    <name evidence="2" type="ORF">ACFPZF_26540</name>
</gene>
<dbReference type="InterPro" id="IPR057561">
    <property type="entry name" value="NADase_transloc"/>
</dbReference>
<organism evidence="2 3">
    <name type="scientific">Kitasatospora cinereorecta</name>
    <dbReference type="NCBI Taxonomy" id="285560"/>
    <lineage>
        <taxon>Bacteria</taxon>
        <taxon>Bacillati</taxon>
        <taxon>Actinomycetota</taxon>
        <taxon>Actinomycetes</taxon>
        <taxon>Kitasatosporales</taxon>
        <taxon>Streptomycetaceae</taxon>
        <taxon>Kitasatospora</taxon>
    </lineage>
</organism>
<proteinExistence type="predicted"/>
<name>A0ABW0VGV5_9ACTN</name>
<evidence type="ECO:0000313" key="2">
    <source>
        <dbReference type="EMBL" id="MFC5644901.1"/>
    </source>
</evidence>
<reference evidence="3" key="1">
    <citation type="journal article" date="2019" name="Int. J. Syst. Evol. Microbiol.">
        <title>The Global Catalogue of Microorganisms (GCM) 10K type strain sequencing project: providing services to taxonomists for standard genome sequencing and annotation.</title>
        <authorList>
            <consortium name="The Broad Institute Genomics Platform"/>
            <consortium name="The Broad Institute Genome Sequencing Center for Infectious Disease"/>
            <person name="Wu L."/>
            <person name="Ma J."/>
        </authorList>
    </citation>
    <scope>NUCLEOTIDE SEQUENCE [LARGE SCALE GENOMIC DNA]</scope>
    <source>
        <strain evidence="3">CGMCC 4.1622</strain>
    </source>
</reference>
<feature type="region of interest" description="Disordered" evidence="1">
    <location>
        <begin position="34"/>
        <end position="138"/>
    </location>
</feature>
<feature type="compositionally biased region" description="Pro residues" evidence="1">
    <location>
        <begin position="120"/>
        <end position="130"/>
    </location>
</feature>
<feature type="compositionally biased region" description="Low complexity" evidence="1">
    <location>
        <begin position="36"/>
        <end position="50"/>
    </location>
</feature>
<dbReference type="Gene3D" id="2.60.120.260">
    <property type="entry name" value="Galactose-binding domain-like"/>
    <property type="match status" value="1"/>
</dbReference>
<evidence type="ECO:0000256" key="1">
    <source>
        <dbReference type="SAM" id="MobiDB-lite"/>
    </source>
</evidence>
<sequence length="386" mass="40067">MVICEHCGLAGAPGEFCGGCGNFVPWDARPAPAPPAGGTVPAAGSAVGPAAAGGGDRGRHGEGTGGASSGPGPFAGPSTEPPASATPTAAPTTAAATAAEAPAPRPTPAPGVGAVRPDQPAEPPEPPAAPVRPAEEPPEPGDLICGNCGAGNLPARRFCRRCAQSLQDARVVPRPPWWRRLTTRRRRPQPAAGDRPRAVRSWRRPRLLVVLLLVVALPLTACWLLRDQLAAGVETVRDRVATPQQIHAVTLKASSESADHPARLAADGTTDRYWAPARPGDGRGEYLEAEFAGPFRLLDVVVHPGASANAEQFLAAARPQALLLTMTAPDGRVTTRTLTLADTPGPQRFHVAVGAVLRIRLTVDAAYGTGQDRRVAVAEVEFFKRP</sequence>
<keyword evidence="3" id="KW-1185">Reference proteome</keyword>
<comment type="caution">
    <text evidence="2">The sequence shown here is derived from an EMBL/GenBank/DDBJ whole genome shotgun (WGS) entry which is preliminary data.</text>
</comment>